<proteinExistence type="predicted"/>
<organism evidence="1 2">
    <name type="scientific">Helianthus annuus</name>
    <name type="common">Common sunflower</name>
    <dbReference type="NCBI Taxonomy" id="4232"/>
    <lineage>
        <taxon>Eukaryota</taxon>
        <taxon>Viridiplantae</taxon>
        <taxon>Streptophyta</taxon>
        <taxon>Embryophyta</taxon>
        <taxon>Tracheophyta</taxon>
        <taxon>Spermatophyta</taxon>
        <taxon>Magnoliopsida</taxon>
        <taxon>eudicotyledons</taxon>
        <taxon>Gunneridae</taxon>
        <taxon>Pentapetalae</taxon>
        <taxon>asterids</taxon>
        <taxon>campanulids</taxon>
        <taxon>Asterales</taxon>
        <taxon>Asteraceae</taxon>
        <taxon>Asteroideae</taxon>
        <taxon>Heliantheae alliance</taxon>
        <taxon>Heliantheae</taxon>
        <taxon>Helianthus</taxon>
    </lineage>
</organism>
<dbReference type="EMBL" id="CM007902">
    <property type="protein sequence ID" value="OTG03144.1"/>
    <property type="molecule type" value="Genomic_DNA"/>
</dbReference>
<name>A0A251SWS3_HELAN</name>
<sequence length="484" mass="54499">MAPKSSQSRFSLKVMVHKEEKRVIFAEAGSNFVDTLFSIMTFPLATIVRLLHKCPNEKLKPIGSLNNIYQSLLDLSMNSMSAEENKWMLLNPRTSSYDICRKLKLNINDQEPKLFICKDIDCSRRSGARFSICNLAKCGVCGKMMDREIKYEDSTLEDNCDGGVFVSDLVSYIVTDDLRVMPNSPGSIIKLICELGITAASCLEEMAFDIGFDQILTLVKGALLFKCPLTYMVFPSSPVIQNLVNPRHETAFKPFKSKSSKRLKLKVTMQKSTSKFLFAEADCDFVEFLFGLLEIPLGHMIGQLMNGVSPFESLNNLFQSISNMSVGEYINSHTLKDMLLQPQLVHRNLSVNQIFPLSVLRDTTNYCHSYLRLGTFSAYMTRFAKREGLEKEMFCCCNFKDSRVGGRYLKTSAKFILTDDIVITPLTSFSSITLLGKLKVPFDDFEEVEVSIGIDEGLEIFDAALKSMSALTDSLLKKIKETEN</sequence>
<protein>
    <recommendedName>
        <fullName evidence="3">DUF674 family protein</fullName>
    </recommendedName>
</protein>
<accession>A0A251SWS3</accession>
<evidence type="ECO:0008006" key="3">
    <source>
        <dbReference type="Google" id="ProtNLM"/>
    </source>
</evidence>
<dbReference type="Proteomes" id="UP000215914">
    <property type="component" value="Chromosome 13"/>
</dbReference>
<gene>
    <name evidence="1" type="ORF">HannXRQ_Chr13g0420851</name>
</gene>
<dbReference type="OMA" id="FTFLAMP"/>
<dbReference type="PANTHER" id="PTHR33103">
    <property type="entry name" value="OS01G0153900 PROTEIN"/>
    <property type="match status" value="1"/>
</dbReference>
<dbReference type="AlphaFoldDB" id="A0A251SWS3"/>
<dbReference type="InterPro" id="IPR007750">
    <property type="entry name" value="DUF674"/>
</dbReference>
<dbReference type="InParanoid" id="A0A251SWS3"/>
<evidence type="ECO:0000313" key="1">
    <source>
        <dbReference type="EMBL" id="OTG03144.1"/>
    </source>
</evidence>
<dbReference type="Pfam" id="PF05056">
    <property type="entry name" value="DUF674"/>
    <property type="match status" value="1"/>
</dbReference>
<dbReference type="PANTHER" id="PTHR33103:SF27">
    <property type="entry name" value="OS04G0594700 PROTEIN"/>
    <property type="match status" value="1"/>
</dbReference>
<dbReference type="FunCoup" id="A0A251SWS3">
    <property type="interactions" value="135"/>
</dbReference>
<evidence type="ECO:0000313" key="2">
    <source>
        <dbReference type="Proteomes" id="UP000215914"/>
    </source>
</evidence>
<reference evidence="2" key="1">
    <citation type="journal article" date="2017" name="Nature">
        <title>The sunflower genome provides insights into oil metabolism, flowering and Asterid evolution.</title>
        <authorList>
            <person name="Badouin H."/>
            <person name="Gouzy J."/>
            <person name="Grassa C.J."/>
            <person name="Murat F."/>
            <person name="Staton S.E."/>
            <person name="Cottret L."/>
            <person name="Lelandais-Briere C."/>
            <person name="Owens G.L."/>
            <person name="Carrere S."/>
            <person name="Mayjonade B."/>
            <person name="Legrand L."/>
            <person name="Gill N."/>
            <person name="Kane N.C."/>
            <person name="Bowers J.E."/>
            <person name="Hubner S."/>
            <person name="Bellec A."/>
            <person name="Berard A."/>
            <person name="Berges H."/>
            <person name="Blanchet N."/>
            <person name="Boniface M.C."/>
            <person name="Brunel D."/>
            <person name="Catrice O."/>
            <person name="Chaidir N."/>
            <person name="Claudel C."/>
            <person name="Donnadieu C."/>
            <person name="Faraut T."/>
            <person name="Fievet G."/>
            <person name="Helmstetter N."/>
            <person name="King M."/>
            <person name="Knapp S.J."/>
            <person name="Lai Z."/>
            <person name="Le Paslier M.C."/>
            <person name="Lippi Y."/>
            <person name="Lorenzon L."/>
            <person name="Mandel J.R."/>
            <person name="Marage G."/>
            <person name="Marchand G."/>
            <person name="Marquand E."/>
            <person name="Bret-Mestries E."/>
            <person name="Morien E."/>
            <person name="Nambeesan S."/>
            <person name="Nguyen T."/>
            <person name="Pegot-Espagnet P."/>
            <person name="Pouilly N."/>
            <person name="Raftis F."/>
            <person name="Sallet E."/>
            <person name="Schiex T."/>
            <person name="Thomas J."/>
            <person name="Vandecasteele C."/>
            <person name="Vares D."/>
            <person name="Vear F."/>
            <person name="Vautrin S."/>
            <person name="Crespi M."/>
            <person name="Mangin B."/>
            <person name="Burke J.M."/>
            <person name="Salse J."/>
            <person name="Munos S."/>
            <person name="Vincourt P."/>
            <person name="Rieseberg L.H."/>
            <person name="Langlade N.B."/>
        </authorList>
    </citation>
    <scope>NUCLEOTIDE SEQUENCE [LARGE SCALE GENOMIC DNA]</scope>
    <source>
        <strain evidence="2">cv. SF193</strain>
    </source>
</reference>
<keyword evidence="2" id="KW-1185">Reference proteome</keyword>